<keyword evidence="2" id="KW-0732">Signal</keyword>
<name>A0A443RWN5_9ACAR</name>
<dbReference type="PANTHER" id="PTHR46190">
    <property type="entry name" value="SI:CH211-201H21.5-RELATED"/>
    <property type="match status" value="1"/>
</dbReference>
<feature type="non-terminal residue" evidence="4">
    <location>
        <position position="1"/>
    </location>
</feature>
<feature type="domain" description="Inosine/uridine-preferring nucleoside hydrolase" evidence="3">
    <location>
        <begin position="4"/>
        <end position="69"/>
    </location>
</feature>
<dbReference type="PANTHER" id="PTHR46190:SF1">
    <property type="entry name" value="SI:CH211-201H21.5"/>
    <property type="match status" value="1"/>
</dbReference>
<comment type="caution">
    <text evidence="4">The sequence shown here is derived from an EMBL/GenBank/DDBJ whole genome shotgun (WGS) entry which is preliminary data.</text>
</comment>
<comment type="similarity">
    <text evidence="1">Belongs to the IUNH family.</text>
</comment>
<dbReference type="AlphaFoldDB" id="A0A443RWN5"/>
<dbReference type="InterPro" id="IPR036452">
    <property type="entry name" value="Ribo_hydro-like"/>
</dbReference>
<evidence type="ECO:0000256" key="1">
    <source>
        <dbReference type="ARBA" id="ARBA00009176"/>
    </source>
</evidence>
<dbReference type="Pfam" id="PF01156">
    <property type="entry name" value="IU_nuc_hydro"/>
    <property type="match status" value="1"/>
</dbReference>
<evidence type="ECO:0000313" key="5">
    <source>
        <dbReference type="Proteomes" id="UP000288716"/>
    </source>
</evidence>
<sequence>KKKAKGLVLSDLLLVAVYLNPNAISESRKWKANVELNGELTRGQLVVDKRSENASGHKFVTKIDANNVYAMFEKVLL</sequence>
<dbReference type="Gene3D" id="3.90.245.10">
    <property type="entry name" value="Ribonucleoside hydrolase-like"/>
    <property type="match status" value="1"/>
</dbReference>
<evidence type="ECO:0000313" key="4">
    <source>
        <dbReference type="EMBL" id="RWS19793.1"/>
    </source>
</evidence>
<dbReference type="Proteomes" id="UP000288716">
    <property type="component" value="Unassembled WGS sequence"/>
</dbReference>
<keyword evidence="5" id="KW-1185">Reference proteome</keyword>
<dbReference type="VEuPathDB" id="VectorBase:LDEU012247"/>
<evidence type="ECO:0000256" key="2">
    <source>
        <dbReference type="SAM" id="SignalP"/>
    </source>
</evidence>
<accession>A0A443RWN5</accession>
<dbReference type="EMBL" id="NCKV01022654">
    <property type="protein sequence ID" value="RWS19793.1"/>
    <property type="molecule type" value="Genomic_DNA"/>
</dbReference>
<protein>
    <recommendedName>
        <fullName evidence="3">Inosine/uridine-preferring nucleoside hydrolase domain-containing protein</fullName>
    </recommendedName>
</protein>
<evidence type="ECO:0000259" key="3">
    <source>
        <dbReference type="Pfam" id="PF01156"/>
    </source>
</evidence>
<dbReference type="SUPFAM" id="SSF53590">
    <property type="entry name" value="Nucleoside hydrolase"/>
    <property type="match status" value="1"/>
</dbReference>
<feature type="signal peptide" evidence="2">
    <location>
        <begin position="1"/>
        <end position="25"/>
    </location>
</feature>
<feature type="chain" id="PRO_5019429130" description="Inosine/uridine-preferring nucleoside hydrolase domain-containing protein" evidence="2">
    <location>
        <begin position="26"/>
        <end position="77"/>
    </location>
</feature>
<organism evidence="4 5">
    <name type="scientific">Leptotrombidium deliense</name>
    <dbReference type="NCBI Taxonomy" id="299467"/>
    <lineage>
        <taxon>Eukaryota</taxon>
        <taxon>Metazoa</taxon>
        <taxon>Ecdysozoa</taxon>
        <taxon>Arthropoda</taxon>
        <taxon>Chelicerata</taxon>
        <taxon>Arachnida</taxon>
        <taxon>Acari</taxon>
        <taxon>Acariformes</taxon>
        <taxon>Trombidiformes</taxon>
        <taxon>Prostigmata</taxon>
        <taxon>Anystina</taxon>
        <taxon>Parasitengona</taxon>
        <taxon>Trombiculoidea</taxon>
        <taxon>Trombiculidae</taxon>
        <taxon>Leptotrombidium</taxon>
    </lineage>
</organism>
<reference evidence="4 5" key="1">
    <citation type="journal article" date="2018" name="Gigascience">
        <title>Genomes of trombidid mites reveal novel predicted allergens and laterally-transferred genes associated with secondary metabolism.</title>
        <authorList>
            <person name="Dong X."/>
            <person name="Chaisiri K."/>
            <person name="Xia D."/>
            <person name="Armstrong S.D."/>
            <person name="Fang Y."/>
            <person name="Donnelly M.J."/>
            <person name="Kadowaki T."/>
            <person name="McGarry J.W."/>
            <person name="Darby A.C."/>
            <person name="Makepeace B.L."/>
        </authorList>
    </citation>
    <scope>NUCLEOTIDE SEQUENCE [LARGE SCALE GENOMIC DNA]</scope>
    <source>
        <strain evidence="4">UoL-UT</strain>
    </source>
</reference>
<dbReference type="GO" id="GO:0016799">
    <property type="term" value="F:hydrolase activity, hydrolyzing N-glycosyl compounds"/>
    <property type="evidence" value="ECO:0007669"/>
    <property type="project" value="InterPro"/>
</dbReference>
<dbReference type="OrthoDB" id="432381at2759"/>
<proteinExistence type="inferred from homology"/>
<gene>
    <name evidence="4" type="ORF">B4U80_12215</name>
</gene>
<dbReference type="InterPro" id="IPR052775">
    <property type="entry name" value="IUN_hydrolase"/>
</dbReference>
<dbReference type="InterPro" id="IPR001910">
    <property type="entry name" value="Inosine/uridine_hydrolase_dom"/>
</dbReference>